<keyword evidence="1" id="KW-0614">Plasmid</keyword>
<geneLocation type="plasmid" evidence="2">
    <name>pacpol4</name>
</geneLocation>
<organism evidence="1 2">
    <name type="scientific">Acidisarcina polymorpha</name>
    <dbReference type="NCBI Taxonomy" id="2211140"/>
    <lineage>
        <taxon>Bacteria</taxon>
        <taxon>Pseudomonadati</taxon>
        <taxon>Acidobacteriota</taxon>
        <taxon>Terriglobia</taxon>
        <taxon>Terriglobales</taxon>
        <taxon>Acidobacteriaceae</taxon>
        <taxon>Acidisarcina</taxon>
    </lineage>
</organism>
<evidence type="ECO:0000313" key="1">
    <source>
        <dbReference type="EMBL" id="AXC16210.1"/>
    </source>
</evidence>
<sequence>MNPQREATPVQLEPIHLPDFTAHFSPIFRKTSGRVQE</sequence>
<gene>
    <name evidence="1" type="ORF">ACPOL_7008</name>
</gene>
<dbReference type="Proteomes" id="UP000253606">
    <property type="component" value="Plasmid pACPOL4"/>
</dbReference>
<evidence type="ECO:0000313" key="2">
    <source>
        <dbReference type="Proteomes" id="UP000253606"/>
    </source>
</evidence>
<dbReference type="KEGG" id="abas:ACPOL_7008"/>
<dbReference type="AlphaFoldDB" id="A0A2Z5GBA8"/>
<dbReference type="EMBL" id="CP030843">
    <property type="protein sequence ID" value="AXC16210.1"/>
    <property type="molecule type" value="Genomic_DNA"/>
</dbReference>
<accession>A0A2Z5GBA8</accession>
<proteinExistence type="predicted"/>
<keyword evidence="2" id="KW-1185">Reference proteome</keyword>
<protein>
    <submittedName>
        <fullName evidence="1">Uncharacterized protein</fullName>
    </submittedName>
</protein>
<reference evidence="1 2" key="1">
    <citation type="journal article" date="2018" name="Front. Microbiol.">
        <title>Hydrolytic Capabilities as a Key to Environmental Success: Chitinolytic and Cellulolytic Acidobacteria From Acidic Sub-arctic Soils and Boreal Peatlands.</title>
        <authorList>
            <person name="Belova S.E."/>
            <person name="Ravin N.V."/>
            <person name="Pankratov T.A."/>
            <person name="Rakitin A.L."/>
            <person name="Ivanova A.A."/>
            <person name="Beletsky A.V."/>
            <person name="Mardanov A.V."/>
            <person name="Sinninghe Damste J.S."/>
            <person name="Dedysh S.N."/>
        </authorList>
    </citation>
    <scope>NUCLEOTIDE SEQUENCE [LARGE SCALE GENOMIC DNA]</scope>
    <source>
        <strain evidence="1 2">SBC82</strain>
        <plasmid evidence="2">pacpol4</plasmid>
    </source>
</reference>
<name>A0A2Z5GBA8_9BACT</name>